<dbReference type="EMBL" id="FWXR01000001">
    <property type="protein sequence ID" value="SMC36432.1"/>
    <property type="molecule type" value="Genomic_DNA"/>
</dbReference>
<dbReference type="GO" id="GO:0044780">
    <property type="term" value="P:bacterial-type flagellum assembly"/>
    <property type="evidence" value="ECO:0007669"/>
    <property type="project" value="InterPro"/>
</dbReference>
<comment type="function">
    <text evidence="1">Involved in the assembly process of the P-ring formation. It may associate with FlgF on the rod constituting a structure essential for the P-ring assembly or may act as a modulator protein for the P-ring assembly.</text>
</comment>
<evidence type="ECO:0000313" key="4">
    <source>
        <dbReference type="Proteomes" id="UP000192656"/>
    </source>
</evidence>
<dbReference type="OrthoDB" id="8448733at2"/>
<evidence type="ECO:0000256" key="1">
    <source>
        <dbReference type="RuleBase" id="RU362063"/>
    </source>
</evidence>
<proteinExistence type="inferred from homology"/>
<dbReference type="PANTHER" id="PTHR36307:SF1">
    <property type="entry name" value="FLAGELLA BASAL BODY P-RING FORMATION PROTEIN FLGA"/>
    <property type="match status" value="1"/>
</dbReference>
<dbReference type="NCBIfam" id="TIGR03170">
    <property type="entry name" value="flgA_cterm"/>
    <property type="match status" value="1"/>
</dbReference>
<comment type="subcellular location">
    <subcellularLocation>
        <location evidence="1">Periplasm</location>
    </subcellularLocation>
</comment>
<dbReference type="Gene3D" id="2.30.30.760">
    <property type="match status" value="1"/>
</dbReference>
<dbReference type="Pfam" id="PF13144">
    <property type="entry name" value="ChapFlgA"/>
    <property type="match status" value="1"/>
</dbReference>
<protein>
    <recommendedName>
        <fullName evidence="1">Flagella basal body P-ring formation protein FlgA</fullName>
    </recommendedName>
</protein>
<organism evidence="3 4">
    <name type="scientific">Fulvimarina manganoxydans</name>
    <dbReference type="NCBI Taxonomy" id="937218"/>
    <lineage>
        <taxon>Bacteria</taxon>
        <taxon>Pseudomonadati</taxon>
        <taxon>Pseudomonadota</taxon>
        <taxon>Alphaproteobacteria</taxon>
        <taxon>Hyphomicrobiales</taxon>
        <taxon>Aurantimonadaceae</taxon>
        <taxon>Fulvimarina</taxon>
    </lineage>
</organism>
<dbReference type="GO" id="GO:0042597">
    <property type="term" value="C:periplasmic space"/>
    <property type="evidence" value="ECO:0007669"/>
    <property type="project" value="UniProtKB-SubCell"/>
</dbReference>
<evidence type="ECO:0000259" key="2">
    <source>
        <dbReference type="Pfam" id="PF13144"/>
    </source>
</evidence>
<keyword evidence="1" id="KW-0732">Signal</keyword>
<keyword evidence="3" id="KW-0966">Cell projection</keyword>
<keyword evidence="3" id="KW-0282">Flagellum</keyword>
<feature type="signal peptide" evidence="1">
    <location>
        <begin position="1"/>
        <end position="22"/>
    </location>
</feature>
<sequence>MARFKRFLFLAAASCLSTAALAAEVDLPVPSAVVYAGKDVLSAGLGTRSFIVKDEKLSLFVSDPSELRGKVARRRLVPGQAIRLSDLTTADSVKAGMPVMLVYQAAGLTITGLGTALQSGAEGEVVQVRNIDSGITVSGVVDSDGSVQVQG</sequence>
<name>A0A1W1YJX2_9HYPH</name>
<dbReference type="CDD" id="cd11614">
    <property type="entry name" value="SAF_CpaB_FlgA_like"/>
    <property type="match status" value="1"/>
</dbReference>
<dbReference type="Proteomes" id="UP000192656">
    <property type="component" value="Unassembled WGS sequence"/>
</dbReference>
<keyword evidence="1" id="KW-1005">Bacterial flagellum biogenesis</keyword>
<accession>A0A1W1YJX2</accession>
<gene>
    <name evidence="3" type="ORF">SAMN06297251_101390</name>
</gene>
<dbReference type="STRING" id="937218.SAMN06297251_101390"/>
<feature type="domain" description="Flagella basal body P-ring formation protein FlgA SAF" evidence="2">
    <location>
        <begin position="63"/>
        <end position="149"/>
    </location>
</feature>
<dbReference type="InterPro" id="IPR039246">
    <property type="entry name" value="Flagellar_FlgA"/>
</dbReference>
<keyword evidence="3" id="KW-0969">Cilium</keyword>
<dbReference type="PANTHER" id="PTHR36307">
    <property type="entry name" value="FLAGELLA BASAL BODY P-RING FORMATION PROTEIN FLGA"/>
    <property type="match status" value="1"/>
</dbReference>
<comment type="similarity">
    <text evidence="1">Belongs to the FlgA family.</text>
</comment>
<reference evidence="3 4" key="1">
    <citation type="submission" date="2017-04" db="EMBL/GenBank/DDBJ databases">
        <authorList>
            <person name="Afonso C.L."/>
            <person name="Miller P.J."/>
            <person name="Scott M.A."/>
            <person name="Spackman E."/>
            <person name="Goraichik I."/>
            <person name="Dimitrov K.M."/>
            <person name="Suarez D.L."/>
            <person name="Swayne D.E."/>
        </authorList>
    </citation>
    <scope>NUCLEOTIDE SEQUENCE [LARGE SCALE GENOMIC DNA]</scope>
    <source>
        <strain evidence="3 4">CGMCC 1.10972</strain>
    </source>
</reference>
<dbReference type="AlphaFoldDB" id="A0A1W1YJX2"/>
<feature type="chain" id="PRO_5011815135" description="Flagella basal body P-ring formation protein FlgA" evidence="1">
    <location>
        <begin position="23"/>
        <end position="151"/>
    </location>
</feature>
<keyword evidence="4" id="KW-1185">Reference proteome</keyword>
<dbReference type="RefSeq" id="WP_084408265.1">
    <property type="nucleotide sequence ID" value="NZ_FWXR01000001.1"/>
</dbReference>
<keyword evidence="1" id="KW-0574">Periplasm</keyword>
<evidence type="ECO:0000313" key="3">
    <source>
        <dbReference type="EMBL" id="SMC36432.1"/>
    </source>
</evidence>
<dbReference type="InterPro" id="IPR017585">
    <property type="entry name" value="SAF_FlgA"/>
</dbReference>